<protein>
    <submittedName>
        <fullName evidence="1">Uncharacterized protein</fullName>
    </submittedName>
</protein>
<sequence>MLANRRKKRLQYLMENAGPTIRHLLFQRFDIGSNEERTSNYEEMLALPEVAKWRSLIPNEISASTLLGSNDGCFENAFGKLLQFGLAIEDILTAKQRREYLRYLEVSTNDDIYAWLARYVVASYFCITGEVHPTAVTIVTDRLQSLHSFVRSPSQRHNIFVDSLHAKLPKAYEGRKLINPGLYASGELCLPLVHDVFVFSHLYEQFDNEQRRQVGDIIDFIADKKYQSIDYGYGMVRSNKNKWHAMGWSAHMPLFNEQLSTAYFHKGLVFRAGLFSRLRNQKSSKWLASVFNTFEKFKIDDFRFSFPGELMPETPNSYYLNGRHLGLNENRRQKEGRIIESTYYAHLVDIDG</sequence>
<keyword evidence="2" id="KW-1185">Reference proteome</keyword>
<dbReference type="RefSeq" id="WP_284365814.1">
    <property type="nucleotide sequence ID" value="NZ_BSNI01000002.1"/>
</dbReference>
<proteinExistence type="predicted"/>
<organism evidence="1 2">
    <name type="scientific">Maritalea porphyrae</name>
    <dbReference type="NCBI Taxonomy" id="880732"/>
    <lineage>
        <taxon>Bacteria</taxon>
        <taxon>Pseudomonadati</taxon>
        <taxon>Pseudomonadota</taxon>
        <taxon>Alphaproteobacteria</taxon>
        <taxon>Hyphomicrobiales</taxon>
        <taxon>Devosiaceae</taxon>
        <taxon>Maritalea</taxon>
    </lineage>
</organism>
<evidence type="ECO:0000313" key="1">
    <source>
        <dbReference type="EMBL" id="GLQ18759.1"/>
    </source>
</evidence>
<accession>A0ABQ5UV37</accession>
<dbReference type="Proteomes" id="UP001161405">
    <property type="component" value="Unassembled WGS sequence"/>
</dbReference>
<reference evidence="1" key="2">
    <citation type="submission" date="2023-01" db="EMBL/GenBank/DDBJ databases">
        <title>Draft genome sequence of Maritalea porphyrae strain NBRC 107169.</title>
        <authorList>
            <person name="Sun Q."/>
            <person name="Mori K."/>
        </authorList>
    </citation>
    <scope>NUCLEOTIDE SEQUENCE</scope>
    <source>
        <strain evidence="1">NBRC 107169</strain>
    </source>
</reference>
<name>A0ABQ5UV37_9HYPH</name>
<reference evidence="1" key="1">
    <citation type="journal article" date="2014" name="Int. J. Syst. Evol. Microbiol.">
        <title>Complete genome of a new Firmicutes species belonging to the dominant human colonic microbiota ('Ruminococcus bicirculans') reveals two chromosomes and a selective capacity to utilize plant glucans.</title>
        <authorList>
            <consortium name="NISC Comparative Sequencing Program"/>
            <person name="Wegmann U."/>
            <person name="Louis P."/>
            <person name="Goesmann A."/>
            <person name="Henrissat B."/>
            <person name="Duncan S.H."/>
            <person name="Flint H.J."/>
        </authorList>
    </citation>
    <scope>NUCLEOTIDE SEQUENCE</scope>
    <source>
        <strain evidence="1">NBRC 107169</strain>
    </source>
</reference>
<dbReference type="EMBL" id="BSNI01000002">
    <property type="protein sequence ID" value="GLQ18759.1"/>
    <property type="molecule type" value="Genomic_DNA"/>
</dbReference>
<comment type="caution">
    <text evidence="1">The sequence shown here is derived from an EMBL/GenBank/DDBJ whole genome shotgun (WGS) entry which is preliminary data.</text>
</comment>
<evidence type="ECO:0000313" key="2">
    <source>
        <dbReference type="Proteomes" id="UP001161405"/>
    </source>
</evidence>
<gene>
    <name evidence="1" type="ORF">GCM10007879_30080</name>
</gene>